<accession>A0ABT1C5X8</accession>
<evidence type="ECO:0000313" key="2">
    <source>
        <dbReference type="EMBL" id="MCO6050216.1"/>
    </source>
</evidence>
<name>A0ABT1C5X8_9HYPH</name>
<dbReference type="Proteomes" id="UP001205906">
    <property type="component" value="Unassembled WGS sequence"/>
</dbReference>
<keyword evidence="1" id="KW-1133">Transmembrane helix</keyword>
<keyword evidence="1" id="KW-0812">Transmembrane</keyword>
<evidence type="ECO:0000256" key="1">
    <source>
        <dbReference type="SAM" id="Phobius"/>
    </source>
</evidence>
<gene>
    <name evidence="2" type="ORF">NGM99_10510</name>
</gene>
<feature type="transmembrane region" description="Helical" evidence="1">
    <location>
        <begin position="83"/>
        <end position="105"/>
    </location>
</feature>
<keyword evidence="3" id="KW-1185">Reference proteome</keyword>
<organism evidence="2 3">
    <name type="scientific">Mesorhizobium liriopis</name>
    <dbReference type="NCBI Taxonomy" id="2953882"/>
    <lineage>
        <taxon>Bacteria</taxon>
        <taxon>Pseudomonadati</taxon>
        <taxon>Pseudomonadota</taxon>
        <taxon>Alphaproteobacteria</taxon>
        <taxon>Hyphomicrobiales</taxon>
        <taxon>Phyllobacteriaceae</taxon>
        <taxon>Mesorhizobium</taxon>
    </lineage>
</organism>
<evidence type="ECO:0000313" key="3">
    <source>
        <dbReference type="Proteomes" id="UP001205906"/>
    </source>
</evidence>
<proteinExistence type="predicted"/>
<sequence>MVNFSARTTLAIALLMPPLAWISFEYGLAISVSSACVAVGSWLGPLWGAGAFFACLIGAIIAQRSIRLGRAQQKELNRWLGKVALLGCGVFSLAILFQTVATLIVPPCVN</sequence>
<protein>
    <submittedName>
        <fullName evidence="2">Uncharacterized protein</fullName>
    </submittedName>
</protein>
<comment type="caution">
    <text evidence="2">The sequence shown here is derived from an EMBL/GenBank/DDBJ whole genome shotgun (WGS) entry which is preliminary data.</text>
</comment>
<reference evidence="2 3" key="1">
    <citation type="submission" date="2022-06" db="EMBL/GenBank/DDBJ databases">
        <title>Mesorhizobium sp. strain RP14 Genome sequencing and assembly.</title>
        <authorList>
            <person name="Kim I."/>
        </authorList>
    </citation>
    <scope>NUCLEOTIDE SEQUENCE [LARGE SCALE GENOMIC DNA]</scope>
    <source>
        <strain evidence="3">RP14(2022)</strain>
    </source>
</reference>
<feature type="transmembrane region" description="Helical" evidence="1">
    <location>
        <begin position="44"/>
        <end position="62"/>
    </location>
</feature>
<dbReference type="RefSeq" id="WP_252818688.1">
    <property type="nucleotide sequence ID" value="NZ_JAMXQS010000005.1"/>
</dbReference>
<keyword evidence="1" id="KW-0472">Membrane</keyword>
<dbReference type="EMBL" id="JAMXQS010000005">
    <property type="protein sequence ID" value="MCO6050216.1"/>
    <property type="molecule type" value="Genomic_DNA"/>
</dbReference>